<dbReference type="InterPro" id="IPR001387">
    <property type="entry name" value="Cro/C1-type_HTH"/>
</dbReference>
<dbReference type="EMBL" id="JBHTJN010000008">
    <property type="protein sequence ID" value="MFD0965882.1"/>
    <property type="molecule type" value="Genomic_DNA"/>
</dbReference>
<dbReference type="SMART" id="SM00530">
    <property type="entry name" value="HTH_XRE"/>
    <property type="match status" value="1"/>
</dbReference>
<evidence type="ECO:0000259" key="1">
    <source>
        <dbReference type="PROSITE" id="PS50943"/>
    </source>
</evidence>
<dbReference type="SUPFAM" id="SSF47413">
    <property type="entry name" value="lambda repressor-like DNA-binding domains"/>
    <property type="match status" value="1"/>
</dbReference>
<dbReference type="InterPro" id="IPR010982">
    <property type="entry name" value="Lambda_DNA-bd_dom_sf"/>
</dbReference>
<gene>
    <name evidence="2" type="ORF">ACFQ02_03310</name>
</gene>
<dbReference type="Pfam" id="PF01381">
    <property type="entry name" value="HTH_3"/>
    <property type="match status" value="1"/>
</dbReference>
<dbReference type="CDD" id="cd00093">
    <property type="entry name" value="HTH_XRE"/>
    <property type="match status" value="1"/>
</dbReference>
<organism evidence="2 3">
    <name type="scientific">Seminibacterium arietis</name>
    <dbReference type="NCBI Taxonomy" id="1173502"/>
    <lineage>
        <taxon>Bacteria</taxon>
        <taxon>Pseudomonadati</taxon>
        <taxon>Pseudomonadota</taxon>
        <taxon>Gammaproteobacteria</taxon>
        <taxon>Pasteurellales</taxon>
        <taxon>Pasteurellaceae</taxon>
        <taxon>Seminibacterium</taxon>
    </lineage>
</organism>
<dbReference type="Proteomes" id="UP001596996">
    <property type="component" value="Unassembled WGS sequence"/>
</dbReference>
<dbReference type="PROSITE" id="PS50943">
    <property type="entry name" value="HTH_CROC1"/>
    <property type="match status" value="1"/>
</dbReference>
<name>A0ABW3I8Q5_9PAST</name>
<dbReference type="RefSeq" id="WP_380819283.1">
    <property type="nucleotide sequence ID" value="NZ_JBHTJN010000008.1"/>
</dbReference>
<keyword evidence="3" id="KW-1185">Reference proteome</keyword>
<dbReference type="Gene3D" id="1.10.260.40">
    <property type="entry name" value="lambda repressor-like DNA-binding domains"/>
    <property type="match status" value="1"/>
</dbReference>
<sequence>MKKLRTSIYSAEQVWLRELFILQRNKLGLSQRELAKKMNVVYSLISKIETGDRRLDILEFIQYCQALELDPNNVLQQLILIQQKQPTTILPNYL</sequence>
<feature type="domain" description="HTH cro/C1-type" evidence="1">
    <location>
        <begin position="24"/>
        <end position="74"/>
    </location>
</feature>
<comment type="caution">
    <text evidence="2">The sequence shown here is derived from an EMBL/GenBank/DDBJ whole genome shotgun (WGS) entry which is preliminary data.</text>
</comment>
<proteinExistence type="predicted"/>
<evidence type="ECO:0000313" key="2">
    <source>
        <dbReference type="EMBL" id="MFD0965882.1"/>
    </source>
</evidence>
<reference evidence="3" key="1">
    <citation type="journal article" date="2019" name="Int. J. Syst. Evol. Microbiol.">
        <title>The Global Catalogue of Microorganisms (GCM) 10K type strain sequencing project: providing services to taxonomists for standard genome sequencing and annotation.</title>
        <authorList>
            <consortium name="The Broad Institute Genomics Platform"/>
            <consortium name="The Broad Institute Genome Sequencing Center for Infectious Disease"/>
            <person name="Wu L."/>
            <person name="Ma J."/>
        </authorList>
    </citation>
    <scope>NUCLEOTIDE SEQUENCE [LARGE SCALE GENOMIC DNA]</scope>
    <source>
        <strain evidence="3">CCUG 61707</strain>
    </source>
</reference>
<protein>
    <submittedName>
        <fullName evidence="2">Helix-turn-helix domain-containing protein</fullName>
    </submittedName>
</protein>
<accession>A0ABW3I8Q5</accession>
<evidence type="ECO:0000313" key="3">
    <source>
        <dbReference type="Proteomes" id="UP001596996"/>
    </source>
</evidence>